<dbReference type="KEGG" id="ske:Sked_24890"/>
<dbReference type="SUPFAM" id="SSF143100">
    <property type="entry name" value="TTHA1013/TTHA0281-like"/>
    <property type="match status" value="1"/>
</dbReference>
<evidence type="ECO:0000313" key="1">
    <source>
        <dbReference type="EMBL" id="ACZ22397.1"/>
    </source>
</evidence>
<reference evidence="1 2" key="1">
    <citation type="journal article" date="2009" name="Stand. Genomic Sci.">
        <title>Complete genome sequence of Sanguibacter keddieii type strain (ST-74).</title>
        <authorList>
            <person name="Ivanova N."/>
            <person name="Sikorski J."/>
            <person name="Sims D."/>
            <person name="Brettin T."/>
            <person name="Detter J.C."/>
            <person name="Han C."/>
            <person name="Lapidus A."/>
            <person name="Copeland A."/>
            <person name="Glavina Del Rio T."/>
            <person name="Nolan M."/>
            <person name="Chen F."/>
            <person name="Lucas S."/>
            <person name="Tice H."/>
            <person name="Cheng J.F."/>
            <person name="Bruce D."/>
            <person name="Goodwin L."/>
            <person name="Pitluck S."/>
            <person name="Pati A."/>
            <person name="Mavromatis K."/>
            <person name="Chen A."/>
            <person name="Palaniappan K."/>
            <person name="D'haeseleer P."/>
            <person name="Chain P."/>
            <person name="Bristow J."/>
            <person name="Eisen J.A."/>
            <person name="Markowitz V."/>
            <person name="Hugenholtz P."/>
            <person name="Goker M."/>
            <person name="Pukall R."/>
            <person name="Klenk H.P."/>
            <person name="Kyrpides N.C."/>
        </authorList>
    </citation>
    <scope>NUCLEOTIDE SEQUENCE [LARGE SCALE GENOMIC DNA]</scope>
    <source>
        <strain evidence="2">ATCC 51767 / DSM 10542 / NCFB 3025 / ST-74</strain>
    </source>
</reference>
<dbReference type="InterPro" id="IPR035069">
    <property type="entry name" value="TTHA1013/TTHA0281-like"/>
</dbReference>
<organism evidence="1 2">
    <name type="scientific">Sanguibacter keddieii (strain ATCC 51767 / DSM 10542 / NCFB 3025 / ST-74)</name>
    <dbReference type="NCBI Taxonomy" id="446469"/>
    <lineage>
        <taxon>Bacteria</taxon>
        <taxon>Bacillati</taxon>
        <taxon>Actinomycetota</taxon>
        <taxon>Actinomycetes</taxon>
        <taxon>Micrococcales</taxon>
        <taxon>Sanguibacteraceae</taxon>
        <taxon>Sanguibacter</taxon>
    </lineage>
</organism>
<proteinExistence type="predicted"/>
<dbReference type="OrthoDB" id="5772641at2"/>
<dbReference type="RefSeq" id="WP_012867466.1">
    <property type="nucleotide sequence ID" value="NC_013521.1"/>
</dbReference>
<name>D1BJY8_SANKS</name>
<accession>D1BJY8</accession>
<keyword evidence="2" id="KW-1185">Reference proteome</keyword>
<protein>
    <submittedName>
        <fullName evidence="1">Uncharacterized protein</fullName>
    </submittedName>
</protein>
<dbReference type="AlphaFoldDB" id="D1BJY8"/>
<dbReference type="EMBL" id="CP001819">
    <property type="protein sequence ID" value="ACZ22397.1"/>
    <property type="molecule type" value="Genomic_DNA"/>
</dbReference>
<dbReference type="HOGENOM" id="CLU_201826_0_0_11"/>
<gene>
    <name evidence="1" type="ordered locus">Sked_24890</name>
</gene>
<sequence length="66" mass="7168">MNTTLTARCARSEGWWAVEVPEVPGLFTQARRLDQVPEAVVDAASLLTGRSRAELEGAVVQVLEES</sequence>
<dbReference type="eggNOG" id="ENOG5034344">
    <property type="taxonomic scope" value="Bacteria"/>
</dbReference>
<dbReference type="Proteomes" id="UP000000322">
    <property type="component" value="Chromosome"/>
</dbReference>
<evidence type="ECO:0000313" key="2">
    <source>
        <dbReference type="Proteomes" id="UP000000322"/>
    </source>
</evidence>